<dbReference type="GO" id="GO:0042256">
    <property type="term" value="P:cytosolic ribosome assembly"/>
    <property type="evidence" value="ECO:0007669"/>
    <property type="project" value="UniProtKB-UniRule"/>
</dbReference>
<keyword evidence="2" id="KW-0678">Repressor</keyword>
<dbReference type="GO" id="GO:0017148">
    <property type="term" value="P:negative regulation of translation"/>
    <property type="evidence" value="ECO:0007669"/>
    <property type="project" value="UniProtKB-UniRule"/>
</dbReference>
<keyword evidence="2" id="KW-0810">Translation regulation</keyword>
<dbReference type="EMBL" id="LNZB01000015">
    <property type="protein sequence ID" value="KTD82323.1"/>
    <property type="molecule type" value="Genomic_DNA"/>
</dbReference>
<keyword evidence="2" id="KW-0963">Cytoplasm</keyword>
<comment type="subunit">
    <text evidence="2">Interacts with ribosomal protein uL14 (rplN).</text>
</comment>
<dbReference type="HAMAP" id="MF_01477">
    <property type="entry name" value="Iojap_RsfS"/>
    <property type="match status" value="1"/>
</dbReference>
<dbReference type="OrthoDB" id="9793681at2"/>
<dbReference type="Proteomes" id="UP000054729">
    <property type="component" value="Unassembled WGS sequence"/>
</dbReference>
<dbReference type="AlphaFoldDB" id="A0A0W1AME0"/>
<dbReference type="InterPro" id="IPR043519">
    <property type="entry name" value="NT_sf"/>
</dbReference>
<protein>
    <recommendedName>
        <fullName evidence="2">Ribosomal silencing factor RsfS</fullName>
    </recommendedName>
</protein>
<dbReference type="Pfam" id="PF02410">
    <property type="entry name" value="RsfS"/>
    <property type="match status" value="1"/>
</dbReference>
<dbReference type="RefSeq" id="WP_058479619.1">
    <property type="nucleotide sequence ID" value="NZ_CAAAIQ010000006.1"/>
</dbReference>
<accession>A0A0W1AME0</accession>
<dbReference type="SUPFAM" id="SSF81301">
    <property type="entry name" value="Nucleotidyltransferase"/>
    <property type="match status" value="1"/>
</dbReference>
<dbReference type="GO" id="GO:0005737">
    <property type="term" value="C:cytoplasm"/>
    <property type="evidence" value="ECO:0007669"/>
    <property type="project" value="UniProtKB-SubCell"/>
</dbReference>
<sequence length="112" mass="12503">MTEPTETLTKVLKSLDDIQAIDIKVIDVHKQTTITDFMVIASGRSSRHVKSIAQKVMEDMKASGTPALSASGVEHGDWALIDFSDIILHVMQPELRHFYNLEGLWEEIPSPT</sequence>
<dbReference type="PANTHER" id="PTHR21043">
    <property type="entry name" value="IOJAP SUPERFAMILY ORTHOLOG"/>
    <property type="match status" value="1"/>
</dbReference>
<comment type="caution">
    <text evidence="3">The sequence shown here is derived from an EMBL/GenBank/DDBJ whole genome shotgun (WGS) entry which is preliminary data.</text>
</comment>
<comment type="subcellular location">
    <subcellularLocation>
        <location evidence="2">Cytoplasm</location>
    </subcellularLocation>
</comment>
<dbReference type="PANTHER" id="PTHR21043:SF0">
    <property type="entry name" value="MITOCHONDRIAL ASSEMBLY OF RIBOSOMAL LARGE SUBUNIT PROTEIN 1"/>
    <property type="match status" value="1"/>
</dbReference>
<dbReference type="STRING" id="66969.Lwal_0800"/>
<dbReference type="GO" id="GO:0090071">
    <property type="term" value="P:negative regulation of ribosome biogenesis"/>
    <property type="evidence" value="ECO:0007669"/>
    <property type="project" value="UniProtKB-UniRule"/>
</dbReference>
<dbReference type="NCBIfam" id="TIGR00090">
    <property type="entry name" value="rsfS_iojap_ybeB"/>
    <property type="match status" value="1"/>
</dbReference>
<dbReference type="InterPro" id="IPR004394">
    <property type="entry name" value="Iojap/RsfS/C7orf30"/>
</dbReference>
<dbReference type="Gene3D" id="3.30.460.10">
    <property type="entry name" value="Beta Polymerase, domain 2"/>
    <property type="match status" value="1"/>
</dbReference>
<organism evidence="3 4">
    <name type="scientific">Legionella waltersii</name>
    <dbReference type="NCBI Taxonomy" id="66969"/>
    <lineage>
        <taxon>Bacteria</taxon>
        <taxon>Pseudomonadati</taxon>
        <taxon>Pseudomonadota</taxon>
        <taxon>Gammaproteobacteria</taxon>
        <taxon>Legionellales</taxon>
        <taxon>Legionellaceae</taxon>
        <taxon>Legionella</taxon>
    </lineage>
</organism>
<keyword evidence="4" id="KW-1185">Reference proteome</keyword>
<evidence type="ECO:0000256" key="2">
    <source>
        <dbReference type="HAMAP-Rule" id="MF_01477"/>
    </source>
</evidence>
<reference evidence="3 4" key="1">
    <citation type="submission" date="2015-11" db="EMBL/GenBank/DDBJ databases">
        <title>Genomic analysis of 38 Legionella species identifies large and diverse effector repertoires.</title>
        <authorList>
            <person name="Burstein D."/>
            <person name="Amaro F."/>
            <person name="Zusman T."/>
            <person name="Lifshitz Z."/>
            <person name="Cohen O."/>
            <person name="Gilbert J.A."/>
            <person name="Pupko T."/>
            <person name="Shuman H.A."/>
            <person name="Segal G."/>
        </authorList>
    </citation>
    <scope>NUCLEOTIDE SEQUENCE [LARGE SCALE GENOMIC DNA]</scope>
    <source>
        <strain evidence="3 4">ATCC 51914</strain>
    </source>
</reference>
<gene>
    <name evidence="2 3" type="primary">rsfS</name>
    <name evidence="3" type="ORF">Lwal_0800</name>
</gene>
<evidence type="ECO:0000313" key="3">
    <source>
        <dbReference type="EMBL" id="KTD82323.1"/>
    </source>
</evidence>
<comment type="similarity">
    <text evidence="1 2">Belongs to the Iojap/RsfS family.</text>
</comment>
<dbReference type="GO" id="GO:0043023">
    <property type="term" value="F:ribosomal large subunit binding"/>
    <property type="evidence" value="ECO:0007669"/>
    <property type="project" value="TreeGrafter"/>
</dbReference>
<proteinExistence type="inferred from homology"/>
<evidence type="ECO:0000256" key="1">
    <source>
        <dbReference type="ARBA" id="ARBA00010574"/>
    </source>
</evidence>
<dbReference type="PATRIC" id="fig|66969.6.peg.874"/>
<comment type="function">
    <text evidence="2">Functions as a ribosomal silencing factor. Interacts with ribosomal protein uL14 (rplN), blocking formation of intersubunit bridge B8. Prevents association of the 30S and 50S ribosomal subunits and the formation of functional ribosomes, thus repressing translation.</text>
</comment>
<evidence type="ECO:0000313" key="4">
    <source>
        <dbReference type="Proteomes" id="UP000054729"/>
    </source>
</evidence>
<name>A0A0W1AME0_9GAMM</name>